<evidence type="ECO:0000313" key="2">
    <source>
        <dbReference type="Proteomes" id="UP001149411"/>
    </source>
</evidence>
<organism evidence="1 2">
    <name type="scientific">Halorutilus salinus</name>
    <dbReference type="NCBI Taxonomy" id="2487751"/>
    <lineage>
        <taxon>Archaea</taxon>
        <taxon>Methanobacteriati</taxon>
        <taxon>Methanobacteriota</taxon>
        <taxon>Stenosarchaea group</taxon>
        <taxon>Halobacteria</taxon>
        <taxon>Halorutilales</taxon>
        <taxon>Halorutilaceae</taxon>
        <taxon>Halorutilus</taxon>
    </lineage>
</organism>
<gene>
    <name evidence="1" type="primary">cas7d</name>
    <name evidence="1" type="ORF">EGH25_08465</name>
</gene>
<dbReference type="RefSeq" id="WP_266087574.1">
    <property type="nucleotide sequence ID" value="NZ_RKLV01000007.1"/>
</dbReference>
<dbReference type="InterPro" id="IPR017574">
    <property type="entry name" value="CRISPR-assoc_prot_Cas7/Csc2"/>
</dbReference>
<dbReference type="NCBIfam" id="TIGR03157">
    <property type="entry name" value="cas_Csc2"/>
    <property type="match status" value="1"/>
</dbReference>
<dbReference type="Proteomes" id="UP001149411">
    <property type="component" value="Unassembled WGS sequence"/>
</dbReference>
<keyword evidence="2" id="KW-1185">Reference proteome</keyword>
<evidence type="ECO:0000313" key="1">
    <source>
        <dbReference type="EMBL" id="MCX2819381.1"/>
    </source>
</evidence>
<comment type="caution">
    <text evidence="1">The sequence shown here is derived from an EMBL/GenBank/DDBJ whole genome shotgun (WGS) entry which is preliminary data.</text>
</comment>
<reference evidence="1" key="1">
    <citation type="submission" date="2022-09" db="EMBL/GenBank/DDBJ databases">
        <title>Haloadaptaus new haloarchaeum isolated from saline soil.</title>
        <authorList>
            <person name="Duran-Viseras A."/>
            <person name="Sanchez-Porro C."/>
            <person name="Ventosa A."/>
        </authorList>
    </citation>
    <scope>NUCLEOTIDE SEQUENCE</scope>
    <source>
        <strain evidence="1">F3-133</strain>
    </source>
</reference>
<dbReference type="EMBL" id="RKLV01000007">
    <property type="protein sequence ID" value="MCX2819381.1"/>
    <property type="molecule type" value="Genomic_DNA"/>
</dbReference>
<sequence>MVSITDALDRGTVDELTNSPRNNYTSIVLLRELKSHAVFTTNGQDADVATVAVSDGDESVEYSSGLMFMRKQTGSDRRYGKSMQRDILGIEDTMNVNRMNQYSPESVLYGSAASEGDEAISVTSRVLYDTAYTVRDSTAVIDEKFQNAPGDDYAKEATAAVREPDFFEPGTLFPSVVTLRDATPEEVVFALGITLQNKRYGAATSRLGRVKNHVVDIYVGNEEGPANLELSKALVHRFAESEGSIEDVVHANSLDPDAALSFLSEEYASLSESLNAERLSDEDVESLKETATENIDEVLETQQDNAKEFIESVTES</sequence>
<dbReference type="AlphaFoldDB" id="A0A9Q4GJM9"/>
<proteinExistence type="predicted"/>
<accession>A0A9Q4GJM9</accession>
<name>A0A9Q4GJM9_9EURY</name>
<protein>
    <submittedName>
        <fullName evidence="1">Type I-D CRISPR-associated protein Cas7/Csc2</fullName>
    </submittedName>
</protein>
<dbReference type="Pfam" id="PF18320">
    <property type="entry name" value="Csc2"/>
    <property type="match status" value="1"/>
</dbReference>